<feature type="transmembrane region" description="Helical" evidence="1">
    <location>
        <begin position="251"/>
        <end position="273"/>
    </location>
</feature>
<keyword evidence="1" id="KW-0812">Transmembrane</keyword>
<accession>A0ABZ2I1P3</accession>
<reference evidence="4 5" key="1">
    <citation type="submission" date="2024-02" db="EMBL/GenBank/DDBJ databases">
        <title>Complete genome sequence of Pelagibacterium nitratireducens ZH15.</title>
        <authorList>
            <person name="Zhao L.H."/>
        </authorList>
    </citation>
    <scope>NUCLEOTIDE SEQUENCE [LARGE SCALE GENOMIC DNA]</scope>
    <source>
        <strain evidence="4 5">ZH15</strain>
    </source>
</reference>
<dbReference type="Pfam" id="PF07786">
    <property type="entry name" value="HGSNAT_cat"/>
    <property type="match status" value="1"/>
</dbReference>
<feature type="transmembrane region" description="Helical" evidence="1">
    <location>
        <begin position="54"/>
        <end position="71"/>
    </location>
</feature>
<dbReference type="PANTHER" id="PTHR30590">
    <property type="entry name" value="INNER MEMBRANE PROTEIN"/>
    <property type="match status" value="1"/>
</dbReference>
<keyword evidence="1" id="KW-0472">Membrane</keyword>
<proteinExistence type="predicted"/>
<dbReference type="Proteomes" id="UP001369958">
    <property type="component" value="Chromosome"/>
</dbReference>
<dbReference type="InterPro" id="IPR052529">
    <property type="entry name" value="Bact_Transport_Assoc"/>
</dbReference>
<evidence type="ECO:0000259" key="3">
    <source>
        <dbReference type="Pfam" id="PF07786"/>
    </source>
</evidence>
<dbReference type="EMBL" id="CP146275">
    <property type="protein sequence ID" value="WWT33762.1"/>
    <property type="molecule type" value="Genomic_DNA"/>
</dbReference>
<dbReference type="InterPro" id="IPR012429">
    <property type="entry name" value="HGSNAT_cat"/>
</dbReference>
<evidence type="ECO:0000256" key="1">
    <source>
        <dbReference type="SAM" id="Phobius"/>
    </source>
</evidence>
<gene>
    <name evidence="4" type="ORF">V6617_04690</name>
</gene>
<name>A0ABZ2I1P3_9HYPH</name>
<protein>
    <submittedName>
        <fullName evidence="4">DUF418 domain-containing protein</fullName>
    </submittedName>
</protein>
<dbReference type="InterPro" id="IPR007349">
    <property type="entry name" value="DUF418"/>
</dbReference>
<dbReference type="Pfam" id="PF04235">
    <property type="entry name" value="DUF418"/>
    <property type="match status" value="1"/>
</dbReference>
<feature type="transmembrane region" description="Helical" evidence="1">
    <location>
        <begin position="12"/>
        <end position="34"/>
    </location>
</feature>
<evidence type="ECO:0000259" key="2">
    <source>
        <dbReference type="Pfam" id="PF04235"/>
    </source>
</evidence>
<keyword evidence="1" id="KW-1133">Transmembrane helix</keyword>
<dbReference type="PANTHER" id="PTHR30590:SF3">
    <property type="entry name" value="HYPOTHETICAL MEMBRANE SPANNING PROTEIN"/>
    <property type="match status" value="1"/>
</dbReference>
<feature type="transmembrane region" description="Helical" evidence="1">
    <location>
        <begin position="181"/>
        <end position="199"/>
    </location>
</feature>
<feature type="transmembrane region" description="Helical" evidence="1">
    <location>
        <begin position="280"/>
        <end position="304"/>
    </location>
</feature>
<feature type="transmembrane region" description="Helical" evidence="1">
    <location>
        <begin position="129"/>
        <end position="147"/>
    </location>
</feature>
<sequence>MSDQPQPHRQQGARIGGIDAARALAVVGMLMVHVGPRDRANLAEVLYNLPHGRASILFVFIAGIGISFLSARREDLNVARLRLFWMAMVFLPVGLILQTLDHGIAVILHHYAMFYLLGIAVMALPSRYLAGLAGAVSICGPLVYFAIRAHWPDLVGRETTMVGDRPLDVLDGLLLTGPYPLLTWSPALLWGMWVGRLDLRSGQRHFQLLQAGVAVALGAAGVSAAGLLISGTPDGVADWRQLLVDGPHSQMPLWVIGSIGTAASVSGAVLAIVDRWPKIWGPLVALGQLALSFYVAHLVALHFLDDLLRRDSVGEAMVSVIIVTAIAIGFAVLWRRHFARGPLETLLVSPFVLAVGRGQ</sequence>
<keyword evidence="5" id="KW-1185">Reference proteome</keyword>
<feature type="domain" description="Heparan-alpha-glucosaminide N-acetyltransferase catalytic" evidence="3">
    <location>
        <begin position="14"/>
        <end position="211"/>
    </location>
</feature>
<organism evidence="4 5">
    <name type="scientific">Pelagibacterium nitratireducens</name>
    <dbReference type="NCBI Taxonomy" id="1046114"/>
    <lineage>
        <taxon>Bacteria</taxon>
        <taxon>Pseudomonadati</taxon>
        <taxon>Pseudomonadota</taxon>
        <taxon>Alphaproteobacteria</taxon>
        <taxon>Hyphomicrobiales</taxon>
        <taxon>Devosiaceae</taxon>
        <taxon>Pelagibacterium</taxon>
    </lineage>
</organism>
<evidence type="ECO:0000313" key="5">
    <source>
        <dbReference type="Proteomes" id="UP001369958"/>
    </source>
</evidence>
<feature type="transmembrane region" description="Helical" evidence="1">
    <location>
        <begin position="316"/>
        <end position="334"/>
    </location>
</feature>
<feature type="transmembrane region" description="Helical" evidence="1">
    <location>
        <begin position="83"/>
        <end position="100"/>
    </location>
</feature>
<feature type="transmembrane region" description="Helical" evidence="1">
    <location>
        <begin position="106"/>
        <end position="124"/>
    </location>
</feature>
<evidence type="ECO:0000313" key="4">
    <source>
        <dbReference type="EMBL" id="WWT33762.1"/>
    </source>
</evidence>
<feature type="domain" description="DUF418" evidence="2">
    <location>
        <begin position="229"/>
        <end position="347"/>
    </location>
</feature>
<feature type="transmembrane region" description="Helical" evidence="1">
    <location>
        <begin position="211"/>
        <end position="231"/>
    </location>
</feature>
<dbReference type="RefSeq" id="WP_338609460.1">
    <property type="nucleotide sequence ID" value="NZ_CP146275.1"/>
</dbReference>